<keyword evidence="3" id="KW-0238">DNA-binding</keyword>
<dbReference type="GO" id="GO:0003700">
    <property type="term" value="F:DNA-binding transcription factor activity"/>
    <property type="evidence" value="ECO:0007669"/>
    <property type="project" value="InterPro"/>
</dbReference>
<dbReference type="InterPro" id="IPR000847">
    <property type="entry name" value="LysR_HTH_N"/>
</dbReference>
<evidence type="ECO:0000256" key="2">
    <source>
        <dbReference type="ARBA" id="ARBA00023015"/>
    </source>
</evidence>
<evidence type="ECO:0000259" key="5">
    <source>
        <dbReference type="PROSITE" id="PS50931"/>
    </source>
</evidence>
<reference evidence="7" key="2">
    <citation type="submission" date="2019-02" db="EMBL/GenBank/DDBJ databases">
        <title>Granulicella sibirica sp. nov., a psychrotolerant acidobacterium isolated from an organic soil layer in forested tundra, West Siberia.</title>
        <authorList>
            <person name="Oshkin I.Y."/>
            <person name="Kulichevskaya I.S."/>
            <person name="Rijpstra W.I.C."/>
            <person name="Sinninghe Damste J.S."/>
            <person name="Rakitin A.L."/>
            <person name="Ravin N.V."/>
            <person name="Dedysh S.N."/>
        </authorList>
    </citation>
    <scope>NUCLEOTIDE SEQUENCE [LARGE SCALE GENOMIC DNA]</scope>
    <source>
        <strain evidence="7">AF10</strain>
    </source>
</reference>
<dbReference type="SUPFAM" id="SSF46785">
    <property type="entry name" value="Winged helix' DNA-binding domain"/>
    <property type="match status" value="1"/>
</dbReference>
<dbReference type="InterPro" id="IPR036390">
    <property type="entry name" value="WH_DNA-bd_sf"/>
</dbReference>
<sequence>MTRTRAREFPAVFTLEERDCSINAVRDNLYLSQMKQFDANLLFALDALLETGSVTEAAEQTGVSVPTMSRTLTRIRKLIGDPIMVQAGRGLVATPQALEMRARLRAFVQEGRELTQLASPSLLDTARTISIRADESFISAFAAPIMDAVHLVAPRLALRFISHGEESVGPLREGVVDFDIGDIKLSGPEVKLQKLFAAQFVGVVRSDHPLASSKITPKRYVQYAHISASRRGLARGPIDAALEELGLKRTVSLSVPTFSSALTIAAGSDLVAAVPEHLTGIALKIYGAFVFPLPVRTPSVRIALAWHPRFDRDAVHRFVRDTVAKVCSPASLKQGSKHS</sequence>
<comment type="similarity">
    <text evidence="1">Belongs to the LysR transcriptional regulatory family.</text>
</comment>
<dbReference type="CDD" id="cd08460">
    <property type="entry name" value="PBP2_DntR_like_1"/>
    <property type="match status" value="1"/>
</dbReference>
<dbReference type="InterPro" id="IPR036388">
    <property type="entry name" value="WH-like_DNA-bd_sf"/>
</dbReference>
<gene>
    <name evidence="6" type="ORF">GRAN_0008</name>
</gene>
<dbReference type="InterPro" id="IPR050389">
    <property type="entry name" value="LysR-type_TF"/>
</dbReference>
<dbReference type="Pfam" id="PF00126">
    <property type="entry name" value="HTH_1"/>
    <property type="match status" value="1"/>
</dbReference>
<name>A0A4Q0SXI4_9BACT</name>
<dbReference type="Proteomes" id="UP000289437">
    <property type="component" value="Unassembled WGS sequence"/>
</dbReference>
<dbReference type="GO" id="GO:0003677">
    <property type="term" value="F:DNA binding"/>
    <property type="evidence" value="ECO:0007669"/>
    <property type="project" value="UniProtKB-KW"/>
</dbReference>
<protein>
    <submittedName>
        <fullName evidence="6">Transcriptional regulator, LysR family</fullName>
    </submittedName>
</protein>
<evidence type="ECO:0000256" key="4">
    <source>
        <dbReference type="ARBA" id="ARBA00023163"/>
    </source>
</evidence>
<dbReference type="SUPFAM" id="SSF53850">
    <property type="entry name" value="Periplasmic binding protein-like II"/>
    <property type="match status" value="1"/>
</dbReference>
<dbReference type="PROSITE" id="PS50931">
    <property type="entry name" value="HTH_LYSR"/>
    <property type="match status" value="1"/>
</dbReference>
<proteinExistence type="inferred from homology"/>
<evidence type="ECO:0000256" key="3">
    <source>
        <dbReference type="ARBA" id="ARBA00023125"/>
    </source>
</evidence>
<evidence type="ECO:0000313" key="7">
    <source>
        <dbReference type="Proteomes" id="UP000289437"/>
    </source>
</evidence>
<dbReference type="Pfam" id="PF03466">
    <property type="entry name" value="LysR_substrate"/>
    <property type="match status" value="1"/>
</dbReference>
<dbReference type="EMBL" id="RDSM01000010">
    <property type="protein sequence ID" value="RXH53706.1"/>
    <property type="molecule type" value="Genomic_DNA"/>
</dbReference>
<reference evidence="6 7" key="1">
    <citation type="submission" date="2018-11" db="EMBL/GenBank/DDBJ databases">
        <authorList>
            <person name="Mardanov A.V."/>
            <person name="Ravin N.V."/>
            <person name="Dedysh S.N."/>
        </authorList>
    </citation>
    <scope>NUCLEOTIDE SEQUENCE [LARGE SCALE GENOMIC DNA]</scope>
    <source>
        <strain evidence="6 7">AF10</strain>
    </source>
</reference>
<comment type="caution">
    <text evidence="6">The sequence shown here is derived from an EMBL/GenBank/DDBJ whole genome shotgun (WGS) entry which is preliminary data.</text>
</comment>
<evidence type="ECO:0000313" key="6">
    <source>
        <dbReference type="EMBL" id="RXH53706.1"/>
    </source>
</evidence>
<dbReference type="Gene3D" id="3.40.190.10">
    <property type="entry name" value="Periplasmic binding protein-like II"/>
    <property type="match status" value="2"/>
</dbReference>
<evidence type="ECO:0000256" key="1">
    <source>
        <dbReference type="ARBA" id="ARBA00009437"/>
    </source>
</evidence>
<dbReference type="PANTHER" id="PTHR30118:SF15">
    <property type="entry name" value="TRANSCRIPTIONAL REGULATORY PROTEIN"/>
    <property type="match status" value="1"/>
</dbReference>
<keyword evidence="4" id="KW-0804">Transcription</keyword>
<organism evidence="6 7">
    <name type="scientific">Granulicella sibirica</name>
    <dbReference type="NCBI Taxonomy" id="2479048"/>
    <lineage>
        <taxon>Bacteria</taxon>
        <taxon>Pseudomonadati</taxon>
        <taxon>Acidobacteriota</taxon>
        <taxon>Terriglobia</taxon>
        <taxon>Terriglobales</taxon>
        <taxon>Acidobacteriaceae</taxon>
        <taxon>Granulicella</taxon>
    </lineage>
</organism>
<dbReference type="AlphaFoldDB" id="A0A4Q0SXI4"/>
<keyword evidence="7" id="KW-1185">Reference proteome</keyword>
<keyword evidence="2" id="KW-0805">Transcription regulation</keyword>
<dbReference type="InterPro" id="IPR005119">
    <property type="entry name" value="LysR_subst-bd"/>
</dbReference>
<dbReference type="PANTHER" id="PTHR30118">
    <property type="entry name" value="HTH-TYPE TRANSCRIPTIONAL REGULATOR LEUO-RELATED"/>
    <property type="match status" value="1"/>
</dbReference>
<accession>A0A4Q0SXI4</accession>
<dbReference type="Gene3D" id="1.10.10.10">
    <property type="entry name" value="Winged helix-like DNA-binding domain superfamily/Winged helix DNA-binding domain"/>
    <property type="match status" value="1"/>
</dbReference>
<feature type="domain" description="HTH lysR-type" evidence="5">
    <location>
        <begin position="37"/>
        <end position="94"/>
    </location>
</feature>